<dbReference type="OrthoDB" id="691989at2"/>
<dbReference type="Pfam" id="PF19413">
    <property type="entry name" value="YaiO"/>
    <property type="match status" value="1"/>
</dbReference>
<evidence type="ECO:0000313" key="5">
    <source>
        <dbReference type="Proteomes" id="UP000032544"/>
    </source>
</evidence>
<reference evidence="4 5" key="1">
    <citation type="submission" date="2014-09" db="EMBL/GenBank/DDBJ databases">
        <title>Draft Genome Sequence of Draconibacterium sp. JN14CK-3.</title>
        <authorList>
            <person name="Dong C."/>
            <person name="Lai Q."/>
            <person name="Shao Z."/>
        </authorList>
    </citation>
    <scope>NUCLEOTIDE SEQUENCE [LARGE SCALE GENOMIC DNA]</scope>
    <source>
        <strain evidence="4 5">JN14CK-3</strain>
    </source>
</reference>
<evidence type="ECO:0000259" key="3">
    <source>
        <dbReference type="Pfam" id="PF19413"/>
    </source>
</evidence>
<dbReference type="NCBIfam" id="TIGR04390">
    <property type="entry name" value="OMP_YaiO_dom"/>
    <property type="match status" value="1"/>
</dbReference>
<dbReference type="RefSeq" id="WP_045026144.1">
    <property type="nucleotide sequence ID" value="NZ_JRHC01000001.1"/>
</dbReference>
<dbReference type="InterPro" id="IPR011990">
    <property type="entry name" value="TPR-like_helical_dom_sf"/>
</dbReference>
<dbReference type="SUPFAM" id="SSF48452">
    <property type="entry name" value="TPR-like"/>
    <property type="match status" value="1"/>
</dbReference>
<keyword evidence="1" id="KW-0677">Repeat</keyword>
<dbReference type="InterPro" id="IPR051685">
    <property type="entry name" value="Ycf3/AcsC/BcsC/TPR_MFPF"/>
</dbReference>
<sequence>MRKNRLYFQIVSVLFILLGTGASGILQAQTFDEARNFAFNGEREKARSVCRQILSEGFNSDVALLMGRTYAWDGMYDSARVVLQEVLIQRPENMEAYDALSDVEFWADDNAKAIEYCNAALKQEPESSKFALKKARILYSDEQYEEAVEVLETYLHKNPGEPDFLLKLKEYRLDLMKNRIRLVYTFDNFNSDFNRDPWHFLALSYGRKTKLGSVIARLNYANRFDSNGLQFEIDAYPKIGENNYAYVNYGYSSDALFPGNRFGFELYHNFPNAWEGSLGMRYLDFSSSGVDIYTATLGKYVGNYWVSLRSYVTPDSDGTSVSGALSVRRYFADSENYLGLKLSYGVSPDDNRKPIDTEQNLTLKTRSVRAEYNRLIKKLWIVSVGFNIGSEQLEPGNYSGYYSFDIGFSRLF</sequence>
<protein>
    <recommendedName>
        <fullName evidence="3">YaiO beta-barrel domain-containing protein</fullName>
    </recommendedName>
</protein>
<accession>A0A0D8JDC7</accession>
<proteinExistence type="predicted"/>
<dbReference type="InterPro" id="IPR030887">
    <property type="entry name" value="Beta-barrel_YaiO"/>
</dbReference>
<dbReference type="InterPro" id="IPR019734">
    <property type="entry name" value="TPR_rpt"/>
</dbReference>
<name>A0A0D8JDC7_9BACT</name>
<evidence type="ECO:0000256" key="1">
    <source>
        <dbReference type="ARBA" id="ARBA00022737"/>
    </source>
</evidence>
<organism evidence="4 5">
    <name type="scientific">Draconibacterium sediminis</name>
    <dbReference type="NCBI Taxonomy" id="1544798"/>
    <lineage>
        <taxon>Bacteria</taxon>
        <taxon>Pseudomonadati</taxon>
        <taxon>Bacteroidota</taxon>
        <taxon>Bacteroidia</taxon>
        <taxon>Marinilabiliales</taxon>
        <taxon>Prolixibacteraceae</taxon>
        <taxon>Draconibacterium</taxon>
    </lineage>
</organism>
<dbReference type="Proteomes" id="UP000032544">
    <property type="component" value="Unassembled WGS sequence"/>
</dbReference>
<dbReference type="EMBL" id="JRHC01000001">
    <property type="protein sequence ID" value="KJF44601.1"/>
    <property type="molecule type" value="Genomic_DNA"/>
</dbReference>
<dbReference type="Gene3D" id="1.25.40.10">
    <property type="entry name" value="Tetratricopeptide repeat domain"/>
    <property type="match status" value="1"/>
</dbReference>
<keyword evidence="5" id="KW-1185">Reference proteome</keyword>
<evidence type="ECO:0000256" key="2">
    <source>
        <dbReference type="ARBA" id="ARBA00022803"/>
    </source>
</evidence>
<dbReference type="PANTHER" id="PTHR44943:SF8">
    <property type="entry name" value="TPR REPEAT-CONTAINING PROTEIN MJ0263"/>
    <property type="match status" value="1"/>
</dbReference>
<feature type="domain" description="YaiO beta-barrel" evidence="3">
    <location>
        <begin position="177"/>
        <end position="350"/>
    </location>
</feature>
<evidence type="ECO:0000313" key="4">
    <source>
        <dbReference type="EMBL" id="KJF44601.1"/>
    </source>
</evidence>
<keyword evidence="2" id="KW-0802">TPR repeat</keyword>
<gene>
    <name evidence="4" type="ORF">LH29_03785</name>
</gene>
<dbReference type="AlphaFoldDB" id="A0A0D8JDC7"/>
<dbReference type="PANTHER" id="PTHR44943">
    <property type="entry name" value="CELLULOSE SYNTHASE OPERON PROTEIN C"/>
    <property type="match status" value="1"/>
</dbReference>
<dbReference type="Pfam" id="PF14559">
    <property type="entry name" value="TPR_19"/>
    <property type="match status" value="1"/>
</dbReference>
<dbReference type="STRING" id="1544798.LH29_03785"/>
<dbReference type="SMART" id="SM00028">
    <property type="entry name" value="TPR"/>
    <property type="match status" value="3"/>
</dbReference>
<comment type="caution">
    <text evidence="4">The sequence shown here is derived from an EMBL/GenBank/DDBJ whole genome shotgun (WGS) entry which is preliminary data.</text>
</comment>